<proteinExistence type="predicted"/>
<dbReference type="RefSeq" id="XP_046066911.1">
    <property type="nucleotide sequence ID" value="XM_046221144.1"/>
</dbReference>
<gene>
    <name evidence="1" type="ORF">BGW36DRAFT_432506</name>
</gene>
<organism evidence="1 2">
    <name type="scientific">Talaromyces proteolyticus</name>
    <dbReference type="NCBI Taxonomy" id="1131652"/>
    <lineage>
        <taxon>Eukaryota</taxon>
        <taxon>Fungi</taxon>
        <taxon>Dikarya</taxon>
        <taxon>Ascomycota</taxon>
        <taxon>Pezizomycotina</taxon>
        <taxon>Eurotiomycetes</taxon>
        <taxon>Eurotiomycetidae</taxon>
        <taxon>Eurotiales</taxon>
        <taxon>Trichocomaceae</taxon>
        <taxon>Talaromyces</taxon>
        <taxon>Talaromyces sect. Bacilispori</taxon>
    </lineage>
</organism>
<reference evidence="1" key="1">
    <citation type="submission" date="2021-12" db="EMBL/GenBank/DDBJ databases">
        <title>Convergent genome expansion in fungi linked to evolution of root-endophyte symbiosis.</title>
        <authorList>
            <consortium name="DOE Joint Genome Institute"/>
            <person name="Ke Y.-H."/>
            <person name="Bonito G."/>
            <person name="Liao H.-L."/>
            <person name="Looney B."/>
            <person name="Rojas-Flechas A."/>
            <person name="Nash J."/>
            <person name="Hameed K."/>
            <person name="Schadt C."/>
            <person name="Martin F."/>
            <person name="Crous P.W."/>
            <person name="Miettinen O."/>
            <person name="Magnuson J.K."/>
            <person name="Labbe J."/>
            <person name="Jacobson D."/>
            <person name="Doktycz M.J."/>
            <person name="Veneault-Fourrey C."/>
            <person name="Kuo A."/>
            <person name="Mondo S."/>
            <person name="Calhoun S."/>
            <person name="Riley R."/>
            <person name="Ohm R."/>
            <person name="LaButti K."/>
            <person name="Andreopoulos B."/>
            <person name="Pangilinan J."/>
            <person name="Nolan M."/>
            <person name="Tritt A."/>
            <person name="Clum A."/>
            <person name="Lipzen A."/>
            <person name="Daum C."/>
            <person name="Barry K."/>
            <person name="Grigoriev I.V."/>
            <person name="Vilgalys R."/>
        </authorList>
    </citation>
    <scope>NUCLEOTIDE SEQUENCE</scope>
    <source>
        <strain evidence="1">PMI_201</strain>
    </source>
</reference>
<protein>
    <recommendedName>
        <fullName evidence="3">F-box domain-containing protein</fullName>
    </recommendedName>
</protein>
<dbReference type="GeneID" id="70251431"/>
<evidence type="ECO:0000313" key="2">
    <source>
        <dbReference type="Proteomes" id="UP001201262"/>
    </source>
</evidence>
<keyword evidence="2" id="KW-1185">Reference proteome</keyword>
<evidence type="ECO:0000313" key="1">
    <source>
        <dbReference type="EMBL" id="KAH8690715.1"/>
    </source>
</evidence>
<dbReference type="EMBL" id="JAJTJA010000013">
    <property type="protein sequence ID" value="KAH8690715.1"/>
    <property type="molecule type" value="Genomic_DNA"/>
</dbReference>
<evidence type="ECO:0008006" key="3">
    <source>
        <dbReference type="Google" id="ProtNLM"/>
    </source>
</evidence>
<accession>A0AAD4PVU8</accession>
<name>A0AAD4PVU8_9EURO</name>
<comment type="caution">
    <text evidence="1">The sequence shown here is derived from an EMBL/GenBank/DDBJ whole genome shotgun (WGS) entry which is preliminary data.</text>
</comment>
<dbReference type="Proteomes" id="UP001201262">
    <property type="component" value="Unassembled WGS sequence"/>
</dbReference>
<sequence>MSKPLSVYYPTHDYRLPDLDLLSLIIESSEALSDEDMILRAEADIPDNSVNKAQARKHIKQIAYQLRHCYEDAHLFLFLLIVLPSAQNGALGCAVGMSLSHCFPLSDRWRSMGNLRRERLEQRFAAVPMLNLSPIGPAATPSPLTFDLVMEGQPSSRHSRLLNLPVEILSAILGYMEGDKAVLVVLAKINSDCRRLARSCQFHSVVFDLTVGRPPLSSAKRMSGFDQPIT</sequence>
<dbReference type="AlphaFoldDB" id="A0AAD4PVU8"/>